<dbReference type="GO" id="GO:0043565">
    <property type="term" value="F:sequence-specific DNA binding"/>
    <property type="evidence" value="ECO:0007669"/>
    <property type="project" value="InterPro"/>
</dbReference>
<dbReference type="PANTHER" id="PTHR43280">
    <property type="entry name" value="ARAC-FAMILY TRANSCRIPTIONAL REGULATOR"/>
    <property type="match status" value="1"/>
</dbReference>
<name>A0A066ZCK3_9ACTN</name>
<dbReference type="SUPFAM" id="SSF46689">
    <property type="entry name" value="Homeodomain-like"/>
    <property type="match status" value="1"/>
</dbReference>
<dbReference type="Gene3D" id="1.10.10.60">
    <property type="entry name" value="Homeodomain-like"/>
    <property type="match status" value="1"/>
</dbReference>
<evidence type="ECO:0000313" key="7">
    <source>
        <dbReference type="Proteomes" id="UP000027178"/>
    </source>
</evidence>
<dbReference type="SMART" id="SM00342">
    <property type="entry name" value="HTH_ARAC"/>
    <property type="match status" value="1"/>
</dbReference>
<dbReference type="PROSITE" id="PS01124">
    <property type="entry name" value="HTH_ARAC_FAMILY_2"/>
    <property type="match status" value="1"/>
</dbReference>
<reference evidence="6 7" key="1">
    <citation type="submission" date="2014-05" db="EMBL/GenBank/DDBJ databases">
        <title>Draft Genome Sequence of Kitasatospora cheerisanensis KCTC 2395.</title>
        <authorList>
            <person name="Nam D.H."/>
        </authorList>
    </citation>
    <scope>NUCLEOTIDE SEQUENCE [LARGE SCALE GENOMIC DNA]</scope>
    <source>
        <strain evidence="6 7">KCTC 2395</strain>
    </source>
</reference>
<protein>
    <recommendedName>
        <fullName evidence="5">HTH araC/xylS-type domain-containing protein</fullName>
    </recommendedName>
</protein>
<evidence type="ECO:0000256" key="3">
    <source>
        <dbReference type="ARBA" id="ARBA00023163"/>
    </source>
</evidence>
<feature type="compositionally biased region" description="Gly residues" evidence="4">
    <location>
        <begin position="85"/>
        <end position="96"/>
    </location>
</feature>
<comment type="caution">
    <text evidence="6">The sequence shown here is derived from an EMBL/GenBank/DDBJ whole genome shotgun (WGS) entry which is preliminary data.</text>
</comment>
<dbReference type="Proteomes" id="UP000027178">
    <property type="component" value="Unassembled WGS sequence"/>
</dbReference>
<dbReference type="GO" id="GO:0003700">
    <property type="term" value="F:DNA-binding transcription factor activity"/>
    <property type="evidence" value="ECO:0007669"/>
    <property type="project" value="InterPro"/>
</dbReference>
<dbReference type="PANTHER" id="PTHR43280:SF31">
    <property type="entry name" value="TRANSCRIPTIONAL REGULATORY PROTEIN"/>
    <property type="match status" value="1"/>
</dbReference>
<evidence type="ECO:0000313" key="6">
    <source>
        <dbReference type="EMBL" id="KDN87880.1"/>
    </source>
</evidence>
<keyword evidence="2" id="KW-0238">DNA-binding</keyword>
<dbReference type="HOGENOM" id="CLU_838829_0_0_11"/>
<dbReference type="EMBL" id="JNBY01000015">
    <property type="protein sequence ID" value="KDN87880.1"/>
    <property type="molecule type" value="Genomic_DNA"/>
</dbReference>
<dbReference type="eggNOG" id="COG2207">
    <property type="taxonomic scope" value="Bacteria"/>
</dbReference>
<keyword evidence="3" id="KW-0804">Transcription</keyword>
<dbReference type="InterPro" id="IPR018060">
    <property type="entry name" value="HTH_AraC"/>
</dbReference>
<feature type="domain" description="HTH araC/xylS-type" evidence="5">
    <location>
        <begin position="218"/>
        <end position="321"/>
    </location>
</feature>
<sequence length="331" mass="35471">MMTRGNFDPLTKEGRWGRTGRPERCGRSERTEPGGTGAQAPTGAGDRAGDQLPAGRRPARRAGGAGRRRGALSPVAADGRRRPGAPGGPGRGGGVHAGRHPPDDQLGPGRRPVLRLRRGRPGQPPAEGVGVDVPVALLQVPAHRMRDLTGRRLPAREGTGALLSALLVGLDRQAAAFQPAEACRLGSVLVDLVSTWLTGILDAEAELSQEDRQRALVESSREFIRQNLHDPGLTPPVVAAAHHISVSHLHSLFTRHSDGETVAAFIRARRMDKAHRELADPALRTLPIYRIAARCGIPRAPEFTRAFKAAHGLSPREHRRRALARAAAPQE</sequence>
<dbReference type="AlphaFoldDB" id="A0A066ZCK3"/>
<keyword evidence="1" id="KW-0805">Transcription regulation</keyword>
<dbReference type="Pfam" id="PF12833">
    <property type="entry name" value="HTH_18"/>
    <property type="match status" value="1"/>
</dbReference>
<evidence type="ECO:0000259" key="5">
    <source>
        <dbReference type="PROSITE" id="PS01124"/>
    </source>
</evidence>
<dbReference type="PROSITE" id="PS00041">
    <property type="entry name" value="HTH_ARAC_FAMILY_1"/>
    <property type="match status" value="1"/>
</dbReference>
<accession>A0A066ZCK3</accession>
<dbReference type="PATRIC" id="fig|1348663.4.peg.500"/>
<evidence type="ECO:0000256" key="2">
    <source>
        <dbReference type="ARBA" id="ARBA00023125"/>
    </source>
</evidence>
<organism evidence="6 7">
    <name type="scientific">Kitasatospora cheerisanensis KCTC 2395</name>
    <dbReference type="NCBI Taxonomy" id="1348663"/>
    <lineage>
        <taxon>Bacteria</taxon>
        <taxon>Bacillati</taxon>
        <taxon>Actinomycetota</taxon>
        <taxon>Actinomycetes</taxon>
        <taxon>Kitasatosporales</taxon>
        <taxon>Streptomycetaceae</taxon>
        <taxon>Kitasatospora</taxon>
    </lineage>
</organism>
<feature type="region of interest" description="Disordered" evidence="4">
    <location>
        <begin position="1"/>
        <end position="130"/>
    </location>
</feature>
<feature type="compositionally biased region" description="Basic and acidic residues" evidence="4">
    <location>
        <begin position="10"/>
        <end position="32"/>
    </location>
</feature>
<evidence type="ECO:0000256" key="4">
    <source>
        <dbReference type="SAM" id="MobiDB-lite"/>
    </source>
</evidence>
<evidence type="ECO:0000256" key="1">
    <source>
        <dbReference type="ARBA" id="ARBA00023015"/>
    </source>
</evidence>
<keyword evidence="7" id="KW-1185">Reference proteome</keyword>
<dbReference type="InterPro" id="IPR018062">
    <property type="entry name" value="HTH_AraC-typ_CS"/>
</dbReference>
<gene>
    <name evidence="6" type="ORF">KCH_05270</name>
</gene>
<dbReference type="InterPro" id="IPR009057">
    <property type="entry name" value="Homeodomain-like_sf"/>
</dbReference>
<proteinExistence type="predicted"/>